<evidence type="ECO:0000313" key="2">
    <source>
        <dbReference type="EMBL" id="QDT06544.1"/>
    </source>
</evidence>
<keyword evidence="1" id="KW-0732">Signal</keyword>
<feature type="signal peptide" evidence="1">
    <location>
        <begin position="1"/>
        <end position="24"/>
    </location>
</feature>
<evidence type="ECO:0000256" key="1">
    <source>
        <dbReference type="SAM" id="SignalP"/>
    </source>
</evidence>
<dbReference type="Proteomes" id="UP000318538">
    <property type="component" value="Chromosome"/>
</dbReference>
<evidence type="ECO:0000313" key="3">
    <source>
        <dbReference type="Proteomes" id="UP000318538"/>
    </source>
</evidence>
<gene>
    <name evidence="2" type="ORF">K227x_49540</name>
</gene>
<dbReference type="KEGG" id="rlc:K227x_49540"/>
<feature type="chain" id="PRO_5021840728" description="PepSY domain-containing protein" evidence="1">
    <location>
        <begin position="25"/>
        <end position="164"/>
    </location>
</feature>
<dbReference type="RefSeq" id="WP_145173299.1">
    <property type="nucleotide sequence ID" value="NZ_CP036525.1"/>
</dbReference>
<dbReference type="AlphaFoldDB" id="A0A517NHC7"/>
<proteinExistence type="predicted"/>
<reference evidence="2 3" key="1">
    <citation type="submission" date="2019-02" db="EMBL/GenBank/DDBJ databases">
        <title>Deep-cultivation of Planctomycetes and their phenomic and genomic characterization uncovers novel biology.</title>
        <authorList>
            <person name="Wiegand S."/>
            <person name="Jogler M."/>
            <person name="Boedeker C."/>
            <person name="Pinto D."/>
            <person name="Vollmers J."/>
            <person name="Rivas-Marin E."/>
            <person name="Kohn T."/>
            <person name="Peeters S.H."/>
            <person name="Heuer A."/>
            <person name="Rast P."/>
            <person name="Oberbeckmann S."/>
            <person name="Bunk B."/>
            <person name="Jeske O."/>
            <person name="Meyerdierks A."/>
            <person name="Storesund J.E."/>
            <person name="Kallscheuer N."/>
            <person name="Luecker S."/>
            <person name="Lage O.M."/>
            <person name="Pohl T."/>
            <person name="Merkel B.J."/>
            <person name="Hornburger P."/>
            <person name="Mueller R.-W."/>
            <person name="Bruemmer F."/>
            <person name="Labrenz M."/>
            <person name="Spormann A.M."/>
            <person name="Op den Camp H."/>
            <person name="Overmann J."/>
            <person name="Amann R."/>
            <person name="Jetten M.S.M."/>
            <person name="Mascher T."/>
            <person name="Medema M.H."/>
            <person name="Devos D.P."/>
            <person name="Kaster A.-K."/>
            <person name="Ovreas L."/>
            <person name="Rohde M."/>
            <person name="Galperin M.Y."/>
            <person name="Jogler C."/>
        </authorList>
    </citation>
    <scope>NUCLEOTIDE SEQUENCE [LARGE SCALE GENOMIC DNA]</scope>
    <source>
        <strain evidence="2 3">K22_7</strain>
    </source>
</reference>
<dbReference type="EMBL" id="CP036525">
    <property type="protein sequence ID" value="QDT06544.1"/>
    <property type="molecule type" value="Genomic_DNA"/>
</dbReference>
<keyword evidence="3" id="KW-1185">Reference proteome</keyword>
<sequence precursor="true">MKLRFRLSNLLLHVALIAISSAWFLDHRQQKERYDRVNREASILAKQRIHALIHWPPETQRAKNNWWQSQAKLQFDTYEQRRQIDIGLAEAIAGLGGHPARVREGMSVSEARSHLESCGFSITVDEDRADVLHAIKNGPNAKHWVRFEVSNDRVIFVDQGATVM</sequence>
<evidence type="ECO:0008006" key="4">
    <source>
        <dbReference type="Google" id="ProtNLM"/>
    </source>
</evidence>
<name>A0A517NHC7_9BACT</name>
<organism evidence="2 3">
    <name type="scientific">Rubripirellula lacrimiformis</name>
    <dbReference type="NCBI Taxonomy" id="1930273"/>
    <lineage>
        <taxon>Bacteria</taxon>
        <taxon>Pseudomonadati</taxon>
        <taxon>Planctomycetota</taxon>
        <taxon>Planctomycetia</taxon>
        <taxon>Pirellulales</taxon>
        <taxon>Pirellulaceae</taxon>
        <taxon>Rubripirellula</taxon>
    </lineage>
</organism>
<protein>
    <recommendedName>
        <fullName evidence="4">PepSY domain-containing protein</fullName>
    </recommendedName>
</protein>
<accession>A0A517NHC7</accession>